<feature type="transmembrane region" description="Helical" evidence="2">
    <location>
        <begin position="218"/>
        <end position="238"/>
    </location>
</feature>
<gene>
    <name evidence="3" type="ORF">E6O75_ATG11235</name>
</gene>
<keyword evidence="2" id="KW-0472">Membrane</keyword>
<name>A0A4Z1PC76_9PEZI</name>
<evidence type="ECO:0000313" key="3">
    <source>
        <dbReference type="EMBL" id="TID22441.1"/>
    </source>
</evidence>
<evidence type="ECO:0000256" key="2">
    <source>
        <dbReference type="SAM" id="Phobius"/>
    </source>
</evidence>
<keyword evidence="3" id="KW-0560">Oxidoreductase</keyword>
<keyword evidence="2" id="KW-0812">Transmembrane</keyword>
<reference evidence="3 4" key="1">
    <citation type="submission" date="2019-04" db="EMBL/GenBank/DDBJ databases">
        <title>High contiguity whole genome sequence and gene annotation resource for two Venturia nashicola isolates.</title>
        <authorList>
            <person name="Prokchorchik M."/>
            <person name="Won K."/>
            <person name="Lee Y."/>
            <person name="Choi E.D."/>
            <person name="Segonzac C."/>
            <person name="Sohn K.H."/>
        </authorList>
    </citation>
    <scope>NUCLEOTIDE SEQUENCE [LARGE SCALE GENOMIC DNA]</scope>
    <source>
        <strain evidence="3 4">PRI2</strain>
    </source>
</reference>
<dbReference type="AlphaFoldDB" id="A0A4Z1PC76"/>
<sequence length="268" mass="28759">MNNPVRKQPHRSTLRLRTSERLQIRVCLPHSNSAPPSPALQPVPRRWTRVLVTCSGFDQDSQSTIKNLPGDCKLNTGPQFKLCTAYCTTTTADPKDLTFTPGQVTGPVPTTCSVITDIVNRWPIIRCPPEIVSQTGIKCNIVPGKDTMLVSTWHSWISTYVTQDPVVVSRSQAFLTASVVVPPANPAPTDSMPTATAGTETGGTAQGPNVSLKNTGKMIGQAIGGLFLTAAFILFCFCSVKRTLGGIQPCLLQLSQTPSLASIINDTN</sequence>
<dbReference type="EMBL" id="SNSC02000008">
    <property type="protein sequence ID" value="TID22441.1"/>
    <property type="molecule type" value="Genomic_DNA"/>
</dbReference>
<keyword evidence="2" id="KW-1133">Transmembrane helix</keyword>
<organism evidence="3 4">
    <name type="scientific">Venturia nashicola</name>
    <dbReference type="NCBI Taxonomy" id="86259"/>
    <lineage>
        <taxon>Eukaryota</taxon>
        <taxon>Fungi</taxon>
        <taxon>Dikarya</taxon>
        <taxon>Ascomycota</taxon>
        <taxon>Pezizomycotina</taxon>
        <taxon>Dothideomycetes</taxon>
        <taxon>Pleosporomycetidae</taxon>
        <taxon>Venturiales</taxon>
        <taxon>Venturiaceae</taxon>
        <taxon>Venturia</taxon>
    </lineage>
</organism>
<proteinExistence type="predicted"/>
<dbReference type="Proteomes" id="UP000298493">
    <property type="component" value="Unassembled WGS sequence"/>
</dbReference>
<keyword evidence="4" id="KW-1185">Reference proteome</keyword>
<keyword evidence="3" id="KW-0503">Monooxygenase</keyword>
<accession>A0A4Z1PC76</accession>
<feature type="region of interest" description="Disordered" evidence="1">
    <location>
        <begin position="185"/>
        <end position="210"/>
    </location>
</feature>
<evidence type="ECO:0000256" key="1">
    <source>
        <dbReference type="SAM" id="MobiDB-lite"/>
    </source>
</evidence>
<evidence type="ECO:0000313" key="4">
    <source>
        <dbReference type="Proteomes" id="UP000298493"/>
    </source>
</evidence>
<comment type="caution">
    <text evidence="3">The sequence shown here is derived from an EMBL/GenBank/DDBJ whole genome shotgun (WGS) entry which is preliminary data.</text>
</comment>
<protein>
    <submittedName>
        <fullName evidence="3">Baeyer-Villiger monooxygenase</fullName>
    </submittedName>
</protein>
<dbReference type="GO" id="GO:0004497">
    <property type="term" value="F:monooxygenase activity"/>
    <property type="evidence" value="ECO:0007669"/>
    <property type="project" value="UniProtKB-KW"/>
</dbReference>